<evidence type="ECO:0000313" key="10">
    <source>
        <dbReference type="EMBL" id="MDW3779489.1"/>
    </source>
</evidence>
<dbReference type="InterPro" id="IPR001958">
    <property type="entry name" value="Tet-R_TetA/multi-R_MdtG-like"/>
</dbReference>
<dbReference type="PANTHER" id="PTHR43414:SF6">
    <property type="entry name" value="MULTIDRUG RESISTANCE PROTEIN MDTG"/>
    <property type="match status" value="1"/>
</dbReference>
<feature type="transmembrane region" description="Helical" evidence="8">
    <location>
        <begin position="140"/>
        <end position="160"/>
    </location>
</feature>
<dbReference type="Pfam" id="PF07690">
    <property type="entry name" value="MFS_1"/>
    <property type="match status" value="1"/>
</dbReference>
<comment type="similarity">
    <text evidence="8">Belongs to the major facilitator superfamily. DHA1 family. MdtG (TC 2.A.1.2.20) subfamily.</text>
</comment>
<keyword evidence="5 8" id="KW-0812">Transmembrane</keyword>
<evidence type="ECO:0000256" key="7">
    <source>
        <dbReference type="ARBA" id="ARBA00023136"/>
    </source>
</evidence>
<dbReference type="FunFam" id="1.20.1250.20:FF:000022">
    <property type="entry name" value="Multidrug resistance protein MdtG"/>
    <property type="match status" value="1"/>
</dbReference>
<dbReference type="GO" id="GO:0005886">
    <property type="term" value="C:plasma membrane"/>
    <property type="evidence" value="ECO:0007669"/>
    <property type="project" value="UniProtKB-SubCell"/>
</dbReference>
<feature type="transmembrane region" description="Helical" evidence="8">
    <location>
        <begin position="254"/>
        <end position="276"/>
    </location>
</feature>
<sequence>MQPSDAPINWKRNLTVVWLGCFLTGAAFSLVMPFLPLYVEQLGVTGHSELNMWSGLVFSITFLFSAVASPLWGGLADRKGRKIMLLRSALGMGIVMLLMGLAQNIWQFLVLRALLGLLGGFIPNANALIATQIPRHKSGWALGTLSTGGVSGALLGPLAGGFLADNYGLRPVFFMTAAVLFICFMLTLFFIRENFTPVSKKEMLHVKEVFGSLKNRELVLSLFVTTLIIQVATGSIAPILTLYVRDLAGNISNIAFISGMIASVPGVAALMCAPRLGKLGDRIGPEKILIVALIVSVLLLIPMSFVQTPLQLGILRFLLGAADGALLPAVQTLLVYNSSNQIAGRIFSYNQSFRDIGNVTGPLIGAAVSANYGFRAVFCVTALVVLINAVYTGLSLRRSPAPSRS</sequence>
<comment type="subcellular location">
    <subcellularLocation>
        <location evidence="1 8">Cell membrane</location>
        <topology evidence="1 8">Multi-pass membrane protein</topology>
    </subcellularLocation>
</comment>
<dbReference type="InterPro" id="IPR023692">
    <property type="entry name" value="Mutidrug-R_MdtG"/>
</dbReference>
<dbReference type="AlphaFoldDB" id="A0AAW9CCW0"/>
<dbReference type="GO" id="GO:0022857">
    <property type="term" value="F:transmembrane transporter activity"/>
    <property type="evidence" value="ECO:0007669"/>
    <property type="project" value="UniProtKB-UniRule"/>
</dbReference>
<proteinExistence type="inferred from homology"/>
<dbReference type="Gene3D" id="1.20.1250.20">
    <property type="entry name" value="MFS general substrate transporter like domains"/>
    <property type="match status" value="2"/>
</dbReference>
<evidence type="ECO:0000256" key="6">
    <source>
        <dbReference type="ARBA" id="ARBA00022989"/>
    </source>
</evidence>
<feature type="domain" description="Major facilitator superfamily (MFS) profile" evidence="9">
    <location>
        <begin position="13"/>
        <end position="400"/>
    </location>
</feature>
<evidence type="ECO:0000256" key="8">
    <source>
        <dbReference type="HAMAP-Rule" id="MF_01528"/>
    </source>
</evidence>
<keyword evidence="6 8" id="KW-1133">Transmembrane helix</keyword>
<dbReference type="InterPro" id="IPR005828">
    <property type="entry name" value="MFS_sugar_transport-like"/>
</dbReference>
<evidence type="ECO:0000256" key="3">
    <source>
        <dbReference type="ARBA" id="ARBA00022475"/>
    </source>
</evidence>
<dbReference type="RefSeq" id="WP_061280097.1">
    <property type="nucleotide sequence ID" value="NZ_CALMQG010000068.1"/>
</dbReference>
<dbReference type="CDD" id="cd17391">
    <property type="entry name" value="MFS_MdtG_MDR_like"/>
    <property type="match status" value="1"/>
</dbReference>
<keyword evidence="7 8" id="KW-0472">Membrane</keyword>
<protein>
    <recommendedName>
        <fullName evidence="8">Multidrug resistance protein MdtG</fullName>
    </recommendedName>
</protein>
<dbReference type="Proteomes" id="UP001276300">
    <property type="component" value="Unassembled WGS sequence"/>
</dbReference>
<feature type="transmembrane region" description="Helical" evidence="8">
    <location>
        <begin position="372"/>
        <end position="394"/>
    </location>
</feature>
<dbReference type="NCBIfam" id="NF007372">
    <property type="entry name" value="PRK09874.1"/>
    <property type="match status" value="1"/>
</dbReference>
<keyword evidence="4" id="KW-0997">Cell inner membrane</keyword>
<evidence type="ECO:0000259" key="9">
    <source>
        <dbReference type="PROSITE" id="PS50850"/>
    </source>
</evidence>
<feature type="transmembrane region" description="Helical" evidence="8">
    <location>
        <begin position="16"/>
        <end position="38"/>
    </location>
</feature>
<dbReference type="PROSITE" id="PS50850">
    <property type="entry name" value="MFS"/>
    <property type="match status" value="1"/>
</dbReference>
<feature type="transmembrane region" description="Helical" evidence="8">
    <location>
        <begin position="172"/>
        <end position="191"/>
    </location>
</feature>
<dbReference type="EMBL" id="JAUEQX010000021">
    <property type="protein sequence ID" value="MDW3779489.1"/>
    <property type="molecule type" value="Genomic_DNA"/>
</dbReference>
<evidence type="ECO:0000256" key="5">
    <source>
        <dbReference type="ARBA" id="ARBA00022692"/>
    </source>
</evidence>
<evidence type="ECO:0000256" key="2">
    <source>
        <dbReference type="ARBA" id="ARBA00022448"/>
    </source>
</evidence>
<dbReference type="PRINTS" id="PR01035">
    <property type="entry name" value="TCRTETA"/>
</dbReference>
<feature type="transmembrane region" description="Helical" evidence="8">
    <location>
        <begin position="84"/>
        <end position="102"/>
    </location>
</feature>
<dbReference type="GeneID" id="99776420"/>
<keyword evidence="2 8" id="KW-0813">Transport</keyword>
<dbReference type="InterPro" id="IPR011701">
    <property type="entry name" value="MFS"/>
</dbReference>
<reference evidence="10" key="1">
    <citation type="journal article" date="2023" name="J Glob Antimicrob Resist">
        <title>Emergence of NDM-1 and KPC-3 carbapenemases in Kluyvera cryocrescens: Investigating genetic heterogeneity and acquisition routes of blaNDM-1 in Enterobacterales species in Portugal.</title>
        <authorList>
            <person name="Loiodice M."/>
            <person name="Ribeiro M."/>
            <person name="Peixe L."/>
            <person name="Novais A."/>
        </authorList>
    </citation>
    <scope>NUCLEOTIDE SEQUENCE</scope>
    <source>
        <strain evidence="10">K629</strain>
    </source>
</reference>
<name>A0AAW9CCW0_KLUCR</name>
<dbReference type="PANTHER" id="PTHR43414">
    <property type="entry name" value="MULTIDRUG RESISTANCE PROTEIN MDTG"/>
    <property type="match status" value="1"/>
</dbReference>
<dbReference type="SUPFAM" id="SSF103473">
    <property type="entry name" value="MFS general substrate transporter"/>
    <property type="match status" value="2"/>
</dbReference>
<keyword evidence="3 8" id="KW-1003">Cell membrane</keyword>
<feature type="transmembrane region" description="Helical" evidence="8">
    <location>
        <begin position="218"/>
        <end position="242"/>
    </location>
</feature>
<evidence type="ECO:0000256" key="4">
    <source>
        <dbReference type="ARBA" id="ARBA00022519"/>
    </source>
</evidence>
<dbReference type="Pfam" id="PF00083">
    <property type="entry name" value="Sugar_tr"/>
    <property type="match status" value="1"/>
</dbReference>
<dbReference type="InterPro" id="IPR036259">
    <property type="entry name" value="MFS_trans_sf"/>
</dbReference>
<dbReference type="InterPro" id="IPR020846">
    <property type="entry name" value="MFS_dom"/>
</dbReference>
<gene>
    <name evidence="8 10" type="primary">mdtG</name>
    <name evidence="10" type="ORF">QWU01_22045</name>
</gene>
<dbReference type="FunFam" id="1.20.1250.20:FF:000020">
    <property type="entry name" value="Multidrug resistance protein MdtG"/>
    <property type="match status" value="1"/>
</dbReference>
<feature type="transmembrane region" description="Helical" evidence="8">
    <location>
        <begin position="50"/>
        <end position="72"/>
    </location>
</feature>
<feature type="transmembrane region" description="Helical" evidence="8">
    <location>
        <begin position="288"/>
        <end position="306"/>
    </location>
</feature>
<feature type="transmembrane region" description="Helical" evidence="8">
    <location>
        <begin position="108"/>
        <end position="128"/>
    </location>
</feature>
<dbReference type="HAMAP" id="MF_01528">
    <property type="entry name" value="MFS_MdtG"/>
    <property type="match status" value="1"/>
</dbReference>
<evidence type="ECO:0000256" key="1">
    <source>
        <dbReference type="ARBA" id="ARBA00004651"/>
    </source>
</evidence>
<comment type="caution">
    <text evidence="10">The sequence shown here is derived from an EMBL/GenBank/DDBJ whole genome shotgun (WGS) entry which is preliminary data.</text>
</comment>
<evidence type="ECO:0000313" key="11">
    <source>
        <dbReference type="Proteomes" id="UP001276300"/>
    </source>
</evidence>
<organism evidence="10 11">
    <name type="scientific">Kluyvera cryocrescens</name>
    <name type="common">Kluyvera citrophila</name>
    <dbReference type="NCBI Taxonomy" id="580"/>
    <lineage>
        <taxon>Bacteria</taxon>
        <taxon>Pseudomonadati</taxon>
        <taxon>Pseudomonadota</taxon>
        <taxon>Gammaproteobacteria</taxon>
        <taxon>Enterobacterales</taxon>
        <taxon>Enterobacteriaceae</taxon>
        <taxon>Kluyvera</taxon>
    </lineage>
</organism>
<accession>A0AAW9CCW0</accession>